<evidence type="ECO:0000256" key="1">
    <source>
        <dbReference type="ARBA" id="ARBA00001947"/>
    </source>
</evidence>
<dbReference type="AlphaFoldDB" id="A0A7V0T736"/>
<dbReference type="InterPro" id="IPR011334">
    <property type="entry name" value="UDP-acyl_GlcNac_deAcase_C"/>
</dbReference>
<dbReference type="UniPathway" id="UPA00359">
    <property type="reaction ID" value="UER00478"/>
</dbReference>
<evidence type="ECO:0000256" key="8">
    <source>
        <dbReference type="ARBA" id="ARBA00022801"/>
    </source>
</evidence>
<comment type="pathway">
    <text evidence="3">Glycolipid biosynthesis; lipid IV(A) biosynthesis; lipid IV(A) from (3R)-3-hydroxytetradecanoyl-[acyl-carrier-protein] and UDP-N-acetyl-alpha-D-glucosamine: step 2/6.</text>
</comment>
<comment type="caution">
    <text evidence="12">The sequence shown here is derived from an EMBL/GenBank/DDBJ whole genome shotgun (WGS) entry which is preliminary data.</text>
</comment>
<keyword evidence="9" id="KW-0862">Zinc</keyword>
<evidence type="ECO:0000256" key="2">
    <source>
        <dbReference type="ARBA" id="ARBA00002923"/>
    </source>
</evidence>
<comment type="cofactor">
    <cofactor evidence="1">
        <name>Zn(2+)</name>
        <dbReference type="ChEBI" id="CHEBI:29105"/>
    </cofactor>
</comment>
<keyword evidence="6" id="KW-0441">Lipid A biosynthesis</keyword>
<reference evidence="12" key="1">
    <citation type="journal article" date="2020" name="mSystems">
        <title>Genome- and Community-Level Interaction Insights into Carbon Utilization and Element Cycling Functions of Hydrothermarchaeota in Hydrothermal Sediment.</title>
        <authorList>
            <person name="Zhou Z."/>
            <person name="Liu Y."/>
            <person name="Xu W."/>
            <person name="Pan J."/>
            <person name="Luo Z.H."/>
            <person name="Li M."/>
        </authorList>
    </citation>
    <scope>NUCLEOTIDE SEQUENCE [LARGE SCALE GENOMIC DNA]</scope>
    <source>
        <strain evidence="12">SpSt-1182</strain>
    </source>
</reference>
<dbReference type="PANTHER" id="PTHR33694">
    <property type="entry name" value="UDP-3-O-ACYL-N-ACETYLGLUCOSAMINE DEACETYLASE 1, MITOCHONDRIAL-RELATED"/>
    <property type="match status" value="1"/>
</dbReference>
<dbReference type="InterPro" id="IPR020568">
    <property type="entry name" value="Ribosomal_Su5_D2-typ_SF"/>
</dbReference>
<comment type="catalytic activity">
    <reaction evidence="11">
        <text>a UDP-3-O-[(3R)-3-hydroxyacyl]-N-acetyl-alpha-D-glucosamine + H2O = a UDP-3-O-[(3R)-3-hydroxyacyl]-alpha-D-glucosamine + acetate</text>
        <dbReference type="Rhea" id="RHEA:67816"/>
        <dbReference type="ChEBI" id="CHEBI:15377"/>
        <dbReference type="ChEBI" id="CHEBI:30089"/>
        <dbReference type="ChEBI" id="CHEBI:137740"/>
        <dbReference type="ChEBI" id="CHEBI:173225"/>
        <dbReference type="EC" id="3.5.1.108"/>
    </reaction>
</comment>
<protein>
    <recommendedName>
        <fullName evidence="4">UDP-3-O-acyl-N-acetylglucosamine deacetylase</fullName>
        <ecNumber evidence="4">3.5.1.108</ecNumber>
    </recommendedName>
</protein>
<proteinExistence type="predicted"/>
<evidence type="ECO:0000256" key="4">
    <source>
        <dbReference type="ARBA" id="ARBA00012745"/>
    </source>
</evidence>
<sequence length="265" mass="29093">MMTRARTIVRPLSLRGPGMFSRRPVELRMRPAERGAGLSFRPGLKVEPNRARAGVHCTVLTRRQVKVSAVEHLLAACAGLGVTDVEFDCPGGEPPFGDGSSLPFVRALLRAGLRDAGLRLPMVVREPALVQADGGYAIACPGRGLRVTCVTNFPWVGPESFEWTPGPGRFERELAGARTVALTRESATDLGRELGLRFALCRRGEFVLPARPRMAGEACRHKLLDLLGDLVLLGRPVAAHLFVFRPGHRLNLELVRRLDIQKEER</sequence>
<evidence type="ECO:0000256" key="9">
    <source>
        <dbReference type="ARBA" id="ARBA00022833"/>
    </source>
</evidence>
<evidence type="ECO:0000256" key="6">
    <source>
        <dbReference type="ARBA" id="ARBA00022556"/>
    </source>
</evidence>
<dbReference type="Gene3D" id="3.30.1700.10">
    <property type="entry name" value="lpxc deacetylase, domain 2"/>
    <property type="match status" value="1"/>
</dbReference>
<evidence type="ECO:0000256" key="5">
    <source>
        <dbReference type="ARBA" id="ARBA00022516"/>
    </source>
</evidence>
<dbReference type="PANTHER" id="PTHR33694:SF1">
    <property type="entry name" value="UDP-3-O-ACYL-N-ACETYLGLUCOSAMINE DEACETYLASE 1, MITOCHONDRIAL-RELATED"/>
    <property type="match status" value="1"/>
</dbReference>
<keyword evidence="8" id="KW-0378">Hydrolase</keyword>
<evidence type="ECO:0000313" key="12">
    <source>
        <dbReference type="EMBL" id="HDR00383.1"/>
    </source>
</evidence>
<dbReference type="SUPFAM" id="SSF54211">
    <property type="entry name" value="Ribosomal protein S5 domain 2-like"/>
    <property type="match status" value="2"/>
</dbReference>
<keyword evidence="10" id="KW-0443">Lipid metabolism</keyword>
<dbReference type="Gene3D" id="3.30.230.20">
    <property type="entry name" value="lpxc deacetylase, domain 1"/>
    <property type="match status" value="1"/>
</dbReference>
<dbReference type="InterPro" id="IPR015870">
    <property type="entry name" value="UDP-acyl_N-AcGlcN_deAcase_N"/>
</dbReference>
<dbReference type="Pfam" id="PF03331">
    <property type="entry name" value="LpxC"/>
    <property type="match status" value="1"/>
</dbReference>
<organism evidence="12">
    <name type="scientific">candidate division WOR-3 bacterium</name>
    <dbReference type="NCBI Taxonomy" id="2052148"/>
    <lineage>
        <taxon>Bacteria</taxon>
        <taxon>Bacteria division WOR-3</taxon>
    </lineage>
</organism>
<evidence type="ECO:0000256" key="10">
    <source>
        <dbReference type="ARBA" id="ARBA00023098"/>
    </source>
</evidence>
<dbReference type="GO" id="GO:0016020">
    <property type="term" value="C:membrane"/>
    <property type="evidence" value="ECO:0007669"/>
    <property type="project" value="GOC"/>
</dbReference>
<dbReference type="GO" id="GO:0103117">
    <property type="term" value="F:UDP-3-O-acyl-N-acetylglucosamine deacetylase activity"/>
    <property type="evidence" value="ECO:0007669"/>
    <property type="project" value="UniProtKB-EC"/>
</dbReference>
<keyword evidence="7" id="KW-0479">Metal-binding</keyword>
<dbReference type="Proteomes" id="UP000885672">
    <property type="component" value="Unassembled WGS sequence"/>
</dbReference>
<accession>A0A7V0T736</accession>
<keyword evidence="5" id="KW-0444">Lipid biosynthesis</keyword>
<gene>
    <name evidence="12" type="ORF">ENN51_08900</name>
</gene>
<comment type="function">
    <text evidence="2">Catalyzes the hydrolysis of UDP-3-O-myristoyl-N-acetylglucosamine to form UDP-3-O-myristoylglucosamine and acetate, the committed step in lipid A biosynthesis.</text>
</comment>
<dbReference type="GO" id="GO:0009245">
    <property type="term" value="P:lipid A biosynthetic process"/>
    <property type="evidence" value="ECO:0007669"/>
    <property type="project" value="UniProtKB-KW"/>
</dbReference>
<evidence type="ECO:0000256" key="11">
    <source>
        <dbReference type="ARBA" id="ARBA00024535"/>
    </source>
</evidence>
<evidence type="ECO:0000256" key="7">
    <source>
        <dbReference type="ARBA" id="ARBA00022723"/>
    </source>
</evidence>
<dbReference type="GO" id="GO:0046872">
    <property type="term" value="F:metal ion binding"/>
    <property type="evidence" value="ECO:0007669"/>
    <property type="project" value="UniProtKB-KW"/>
</dbReference>
<dbReference type="InterPro" id="IPR004463">
    <property type="entry name" value="UDP-acyl_GlcNac_deAcase"/>
</dbReference>
<name>A0A7V0T736_UNCW3</name>
<dbReference type="EMBL" id="DSBX01000342">
    <property type="protein sequence ID" value="HDR00383.1"/>
    <property type="molecule type" value="Genomic_DNA"/>
</dbReference>
<dbReference type="EC" id="3.5.1.108" evidence="4"/>
<evidence type="ECO:0000256" key="3">
    <source>
        <dbReference type="ARBA" id="ARBA00005002"/>
    </source>
</evidence>